<dbReference type="EMBL" id="AZIM01001819">
    <property type="protein sequence ID" value="ETE65682.1"/>
    <property type="molecule type" value="Genomic_DNA"/>
</dbReference>
<evidence type="ECO:0000256" key="1">
    <source>
        <dbReference type="SAM" id="MobiDB-lite"/>
    </source>
</evidence>
<feature type="region of interest" description="Disordered" evidence="1">
    <location>
        <begin position="56"/>
        <end position="123"/>
    </location>
</feature>
<organism evidence="2 3">
    <name type="scientific">Ophiophagus hannah</name>
    <name type="common">King cobra</name>
    <name type="synonym">Naja hannah</name>
    <dbReference type="NCBI Taxonomy" id="8665"/>
    <lineage>
        <taxon>Eukaryota</taxon>
        <taxon>Metazoa</taxon>
        <taxon>Chordata</taxon>
        <taxon>Craniata</taxon>
        <taxon>Vertebrata</taxon>
        <taxon>Euteleostomi</taxon>
        <taxon>Lepidosauria</taxon>
        <taxon>Squamata</taxon>
        <taxon>Bifurcata</taxon>
        <taxon>Unidentata</taxon>
        <taxon>Episquamata</taxon>
        <taxon>Toxicofera</taxon>
        <taxon>Serpentes</taxon>
        <taxon>Colubroidea</taxon>
        <taxon>Elapidae</taxon>
        <taxon>Elapinae</taxon>
        <taxon>Ophiophagus</taxon>
    </lineage>
</organism>
<name>V8NVV6_OPHHA</name>
<accession>V8NVV6</accession>
<feature type="non-terminal residue" evidence="2">
    <location>
        <position position="1"/>
    </location>
</feature>
<evidence type="ECO:0000313" key="3">
    <source>
        <dbReference type="Proteomes" id="UP000018936"/>
    </source>
</evidence>
<sequence length="123" mass="13688">MFTGHELAFNLPQRSSAGKLKQPAQTSSKVTFVAATKIKEGGPSKLGLEAAWEELQTEKQHSNRAVDPDQLKVDSAFHPSGVGKMRTQIAGGWFKNVKEGRKEGRKGKKEKRKKEGREERREG</sequence>
<gene>
    <name evidence="2" type="ORF">L345_08540</name>
</gene>
<feature type="compositionally biased region" description="Basic and acidic residues" evidence="1">
    <location>
        <begin position="113"/>
        <end position="123"/>
    </location>
</feature>
<comment type="caution">
    <text evidence="2">The sequence shown here is derived from an EMBL/GenBank/DDBJ whole genome shotgun (WGS) entry which is preliminary data.</text>
</comment>
<dbReference type="Proteomes" id="UP000018936">
    <property type="component" value="Unassembled WGS sequence"/>
</dbReference>
<feature type="compositionally biased region" description="Basic residues" evidence="1">
    <location>
        <begin position="103"/>
        <end position="112"/>
    </location>
</feature>
<reference evidence="2 3" key="1">
    <citation type="journal article" date="2013" name="Proc. Natl. Acad. Sci. U.S.A.">
        <title>The king cobra genome reveals dynamic gene evolution and adaptation in the snake venom system.</title>
        <authorList>
            <person name="Vonk F.J."/>
            <person name="Casewell N.R."/>
            <person name="Henkel C.V."/>
            <person name="Heimberg A.M."/>
            <person name="Jansen H.J."/>
            <person name="McCleary R.J."/>
            <person name="Kerkkamp H.M."/>
            <person name="Vos R.A."/>
            <person name="Guerreiro I."/>
            <person name="Calvete J.J."/>
            <person name="Wuster W."/>
            <person name="Woods A.E."/>
            <person name="Logan J.M."/>
            <person name="Harrison R.A."/>
            <person name="Castoe T.A."/>
            <person name="de Koning A.P."/>
            <person name="Pollock D.D."/>
            <person name="Yandell M."/>
            <person name="Calderon D."/>
            <person name="Renjifo C."/>
            <person name="Currier R.B."/>
            <person name="Salgado D."/>
            <person name="Pla D."/>
            <person name="Sanz L."/>
            <person name="Hyder A.S."/>
            <person name="Ribeiro J.M."/>
            <person name="Arntzen J.W."/>
            <person name="van den Thillart G.E."/>
            <person name="Boetzer M."/>
            <person name="Pirovano W."/>
            <person name="Dirks R.P."/>
            <person name="Spaink H.P."/>
            <person name="Duboule D."/>
            <person name="McGlinn E."/>
            <person name="Kini R.M."/>
            <person name="Richardson M.K."/>
        </authorList>
    </citation>
    <scope>NUCLEOTIDE SEQUENCE</scope>
    <source>
        <tissue evidence="2">Blood</tissue>
    </source>
</reference>
<feature type="region of interest" description="Disordered" evidence="1">
    <location>
        <begin position="1"/>
        <end position="28"/>
    </location>
</feature>
<evidence type="ECO:0000313" key="2">
    <source>
        <dbReference type="EMBL" id="ETE65682.1"/>
    </source>
</evidence>
<keyword evidence="3" id="KW-1185">Reference proteome</keyword>
<feature type="compositionally biased region" description="Basic and acidic residues" evidence="1">
    <location>
        <begin position="56"/>
        <end position="72"/>
    </location>
</feature>
<protein>
    <submittedName>
        <fullName evidence="2">Uncharacterized protein</fullName>
    </submittedName>
</protein>
<dbReference type="AlphaFoldDB" id="V8NVV6"/>
<proteinExistence type="predicted"/>